<gene>
    <name evidence="2" type="ORF">G7B40_028205</name>
</gene>
<proteinExistence type="predicted"/>
<evidence type="ECO:0000313" key="2">
    <source>
        <dbReference type="EMBL" id="MDR9898414.1"/>
    </source>
</evidence>
<evidence type="ECO:0000313" key="3">
    <source>
        <dbReference type="Proteomes" id="UP000667802"/>
    </source>
</evidence>
<name>A0AAP5MCR9_9CYAN</name>
<dbReference type="EMBL" id="JAALHA020000017">
    <property type="protein sequence ID" value="MDR9898414.1"/>
    <property type="molecule type" value="Genomic_DNA"/>
</dbReference>
<dbReference type="Proteomes" id="UP000667802">
    <property type="component" value="Unassembled WGS sequence"/>
</dbReference>
<dbReference type="PROSITE" id="PS51257">
    <property type="entry name" value="PROKAR_LIPOPROTEIN"/>
    <property type="match status" value="1"/>
</dbReference>
<dbReference type="Gene3D" id="2.120.10.30">
    <property type="entry name" value="TolB, C-terminal domain"/>
    <property type="match status" value="1"/>
</dbReference>
<keyword evidence="1" id="KW-0732">Signal</keyword>
<protein>
    <submittedName>
        <fullName evidence="2">Uncharacterized protein</fullName>
    </submittedName>
</protein>
<sequence length="618" mass="68826">MSFHFFRRYPLIPLSIIVGCLAFAAVIVHSSKTHADNDDTVANYRTSWFGNTATDPKTAVQSWIEKLIVKPDGSVLTEASWDEWHDGREKSIYKDGKRIGAHKETVDPYRVEIKGKRWRIQNLNFLGGDSIVQEGTGCKITDAGTPNALAVTNNNQLMVADNGPRQYIRIYDVSSCTPRLVKTFGEKGGVFSPGKPQGVVEPLRFYGLDGVGMDAKGNICVGGHIVGGGGWIRCLSPNGKLLWQVYSVGWLSNPAVDVTSDGKDFYSSSTMFKMDYSKTKPGEEAGSFPYKFTINIFKYPNDPRIAVYYIDNNEPKFAQPAQLKTKKGAHYAVRPNGILSVRKCLGRKYLFGTGQNGPGMAAFKMDPDGIFAPMPLSSVVDMHNSWGVDVDDNCNIWSANEDTRREIVMYKLQGVDKQGNLVYSGNATQSFSPPFGDLNLIGRIHYDAAKDVLYLTGFTNQRPRQYGWGQVGSTMYRWDGWLKGSRRLHRGYPVMFPHVKVPRQGEKPANGKEPDEDVEKSISYQSISWAGNHAFATFSSRSPKGEKGVSTVYNLDNGQTVGSLKPKNVFFEGWVDLINSNSAFKRSNGEYIISVEDDVLNKYILYRWCPSGNCPQKK</sequence>
<comment type="caution">
    <text evidence="2">The sequence shown here is derived from an EMBL/GenBank/DDBJ whole genome shotgun (WGS) entry which is preliminary data.</text>
</comment>
<accession>A0AAP5MCR9</accession>
<reference evidence="3" key="1">
    <citation type="journal article" date="2021" name="Science">
        <title>Hunting the eagle killer: A cyanobacterial neurotoxin causes vacuolar myelinopathy.</title>
        <authorList>
            <person name="Breinlinger S."/>
            <person name="Phillips T.J."/>
            <person name="Haram B.N."/>
            <person name="Mares J."/>
            <person name="Martinez Yerena J.A."/>
            <person name="Hrouzek P."/>
            <person name="Sobotka R."/>
            <person name="Henderson W.M."/>
            <person name="Schmieder P."/>
            <person name="Williams S.M."/>
            <person name="Lauderdale J.D."/>
            <person name="Wilde H.D."/>
            <person name="Gerrin W."/>
            <person name="Kust A."/>
            <person name="Washington J.W."/>
            <person name="Wagner C."/>
            <person name="Geier B."/>
            <person name="Liebeke M."/>
            <person name="Enke H."/>
            <person name="Niedermeyer T.H.J."/>
            <person name="Wilde S.B."/>
        </authorList>
    </citation>
    <scope>NUCLEOTIDE SEQUENCE [LARGE SCALE GENOMIC DNA]</scope>
    <source>
        <strain evidence="3">Thurmond2011</strain>
    </source>
</reference>
<feature type="chain" id="PRO_5043000639" evidence="1">
    <location>
        <begin position="36"/>
        <end position="618"/>
    </location>
</feature>
<dbReference type="AlphaFoldDB" id="A0AAP5MCR9"/>
<dbReference type="RefSeq" id="WP_208345083.1">
    <property type="nucleotide sequence ID" value="NZ_CAWQFN010000584.1"/>
</dbReference>
<keyword evidence="3" id="KW-1185">Reference proteome</keyword>
<feature type="signal peptide" evidence="1">
    <location>
        <begin position="1"/>
        <end position="35"/>
    </location>
</feature>
<evidence type="ECO:0000256" key="1">
    <source>
        <dbReference type="SAM" id="SignalP"/>
    </source>
</evidence>
<organism evidence="2 3">
    <name type="scientific">Aetokthonos hydrillicola Thurmond2011</name>
    <dbReference type="NCBI Taxonomy" id="2712845"/>
    <lineage>
        <taxon>Bacteria</taxon>
        <taxon>Bacillati</taxon>
        <taxon>Cyanobacteriota</taxon>
        <taxon>Cyanophyceae</taxon>
        <taxon>Nostocales</taxon>
        <taxon>Hapalosiphonaceae</taxon>
        <taxon>Aetokthonos</taxon>
    </lineage>
</organism>
<dbReference type="InterPro" id="IPR011042">
    <property type="entry name" value="6-blade_b-propeller_TolB-like"/>
</dbReference>
<dbReference type="SUPFAM" id="SSF101898">
    <property type="entry name" value="NHL repeat"/>
    <property type="match status" value="1"/>
</dbReference>